<evidence type="ECO:0000313" key="2">
    <source>
        <dbReference type="Proteomes" id="UP000694924"/>
    </source>
</evidence>
<dbReference type="GeneID" id="107068758"/>
<keyword evidence="2" id="KW-1185">Reference proteome</keyword>
<keyword evidence="1" id="KW-0732">Signal</keyword>
<accession>A0ABM1IL72</accession>
<sequence>MSSIKLLVCFFLIRVIFLWHFYAIDASMIEIIDVPSVIRNGTGPVKLSCIYKIDENENGLVVKWYHELNQIYQWIPPLPPQDTGIIANYSKYPAKNLIEPETRSIIDLKMITLDMSGEYMCVIKTFFSEHTKATRMIVYVPESSAKIHVSRFNNSHTNIKCTVLGAQPRPTLELYIEGIKIDDKSDQSSLIIDDNIYKYNFSVIRNVIVKNMINPVLIECEISISETNYKRREKMVYYPDRIKLG</sequence>
<feature type="chain" id="PRO_5046018657" evidence="1">
    <location>
        <begin position="27"/>
        <end position="245"/>
    </location>
</feature>
<protein>
    <submittedName>
        <fullName evidence="3">Uncharacterized protein LOC107068758</fullName>
    </submittedName>
</protein>
<evidence type="ECO:0000256" key="1">
    <source>
        <dbReference type="SAM" id="SignalP"/>
    </source>
</evidence>
<dbReference type="InterPro" id="IPR036179">
    <property type="entry name" value="Ig-like_dom_sf"/>
</dbReference>
<gene>
    <name evidence="3" type="primary">LOC107068758</name>
</gene>
<organism evidence="2 3">
    <name type="scientific">Polistes dominula</name>
    <name type="common">European paper wasp</name>
    <name type="synonym">Vespa dominula</name>
    <dbReference type="NCBI Taxonomy" id="743375"/>
    <lineage>
        <taxon>Eukaryota</taxon>
        <taxon>Metazoa</taxon>
        <taxon>Ecdysozoa</taxon>
        <taxon>Arthropoda</taxon>
        <taxon>Hexapoda</taxon>
        <taxon>Insecta</taxon>
        <taxon>Pterygota</taxon>
        <taxon>Neoptera</taxon>
        <taxon>Endopterygota</taxon>
        <taxon>Hymenoptera</taxon>
        <taxon>Apocrita</taxon>
        <taxon>Aculeata</taxon>
        <taxon>Vespoidea</taxon>
        <taxon>Vespidae</taxon>
        <taxon>Polistinae</taxon>
        <taxon>Polistini</taxon>
        <taxon>Polistes</taxon>
    </lineage>
</organism>
<dbReference type="SUPFAM" id="SSF48726">
    <property type="entry name" value="Immunoglobulin"/>
    <property type="match status" value="1"/>
</dbReference>
<reference evidence="3" key="1">
    <citation type="submission" date="2025-08" db="UniProtKB">
        <authorList>
            <consortium name="RefSeq"/>
        </authorList>
    </citation>
    <scope>IDENTIFICATION</scope>
    <source>
        <tissue evidence="3">Whole body</tissue>
    </source>
</reference>
<name>A0ABM1IL72_POLDO</name>
<evidence type="ECO:0000313" key="3">
    <source>
        <dbReference type="RefSeq" id="XP_015180959.1"/>
    </source>
</evidence>
<dbReference type="PANTHER" id="PTHR21261">
    <property type="entry name" value="BEAT PROTEIN"/>
    <property type="match status" value="1"/>
</dbReference>
<proteinExistence type="predicted"/>
<feature type="signal peptide" evidence="1">
    <location>
        <begin position="1"/>
        <end position="26"/>
    </location>
</feature>
<dbReference type="Proteomes" id="UP000694924">
    <property type="component" value="Unplaced"/>
</dbReference>
<dbReference type="RefSeq" id="XP_015180959.1">
    <property type="nucleotide sequence ID" value="XM_015325473.1"/>
</dbReference>